<dbReference type="HOGENOM" id="CLU_1156026_0_0_6"/>
<dbReference type="Gene3D" id="1.20.1260.90">
    <property type="match status" value="1"/>
</dbReference>
<reference evidence="1 2" key="1">
    <citation type="journal article" date="2006" name="J. Bacteriol.">
        <title>Complete genome sequence of Yersinia pestis strains Antiqua and Nepal516: evidence of gene reduction in an emerging pathogen.</title>
        <authorList>
            <person name="Chain P.S."/>
            <person name="Hu P."/>
            <person name="Malfatti S.A."/>
            <person name="Radnedge L."/>
            <person name="Larimer F."/>
            <person name="Vergez L.M."/>
            <person name="Worsham P."/>
            <person name="Chu M.C."/>
            <person name="Andersen G.L."/>
        </authorList>
    </citation>
    <scope>NUCLEOTIDE SEQUENCE [LARGE SCALE GENOMIC DNA]</scope>
    <source>
        <strain evidence="1 2">Nepal516</strain>
    </source>
</reference>
<protein>
    <submittedName>
        <fullName evidence="1">Uncharacterized protein</fullName>
    </submittedName>
</protein>
<dbReference type="AlphaFoldDB" id="A0A0H2YJK1"/>
<dbReference type="Proteomes" id="UP000008936">
    <property type="component" value="Chromosome"/>
</dbReference>
<dbReference type="KEGG" id="ypn:YPN_2097"/>
<sequence>MFLFFISLYLINFTKGLFMLSGIQSASLICHSSSIEESEKIQSVVFLSDIGLDKNRLTLEQEKGLKDIKSSIDDCYHNGISTSTGRKKIKELRNKVTQYINSVESYRDKIYDVIIDKRTGRGEKIILKSGCDETHRNSYLKGIIYLSKLQDLIRNEIDNAPIKYKKSLSKVFDVMGKGAVYGDIKALNEDRKLPDFKYSDSECSAYDYSYGNHALECGIRSLECAGQTGLLICMCLMGGK</sequence>
<evidence type="ECO:0000313" key="1">
    <source>
        <dbReference type="EMBL" id="ABG18426.1"/>
    </source>
</evidence>
<gene>
    <name evidence="1" type="ordered locus">YPN_2097</name>
</gene>
<dbReference type="InterPro" id="IPR031829">
    <property type="entry name" value="NleF"/>
</dbReference>
<evidence type="ECO:0000313" key="2">
    <source>
        <dbReference type="Proteomes" id="UP000008936"/>
    </source>
</evidence>
<dbReference type="EMBL" id="CP000305">
    <property type="protein sequence ID" value="ABG18426.1"/>
    <property type="molecule type" value="Genomic_DNA"/>
</dbReference>
<dbReference type="InterPro" id="IPR038334">
    <property type="entry name" value="NleF_sf"/>
</dbReference>
<organism evidence="1 2">
    <name type="scientific">Yersinia pestis bv. Antiqua (strain Nepal516)</name>
    <dbReference type="NCBI Taxonomy" id="377628"/>
    <lineage>
        <taxon>Bacteria</taxon>
        <taxon>Pseudomonadati</taxon>
        <taxon>Pseudomonadota</taxon>
        <taxon>Gammaproteobacteria</taxon>
        <taxon>Enterobacterales</taxon>
        <taxon>Yersiniaceae</taxon>
        <taxon>Yersinia</taxon>
    </lineage>
</organism>
<proteinExistence type="predicted"/>
<accession>A0A0H2YJK1</accession>
<name>A0A0H2YJK1_YERPN</name>
<dbReference type="Pfam" id="PF16809">
    <property type="entry name" value="NleF_casp_inhib"/>
    <property type="match status" value="1"/>
</dbReference>